<sequence length="71" mass="7892">SPGDSLHAGHQRHAFHPGAGVQQGRRLLRLPEGRVRRALRRRCRSAENALDRPALPPDRPPCPPRFASAFP</sequence>
<feature type="region of interest" description="Disordered" evidence="1">
    <location>
        <begin position="1"/>
        <end position="29"/>
    </location>
</feature>
<proteinExistence type="predicted"/>
<accession>A0A699X3Z3</accession>
<evidence type="ECO:0000256" key="1">
    <source>
        <dbReference type="SAM" id="MobiDB-lite"/>
    </source>
</evidence>
<dbReference type="AlphaFoldDB" id="A0A699X3Z3"/>
<evidence type="ECO:0000313" key="2">
    <source>
        <dbReference type="EMBL" id="GFD52618.1"/>
    </source>
</evidence>
<name>A0A699X3Z3_TANCI</name>
<dbReference type="EMBL" id="BKCJ011784491">
    <property type="protein sequence ID" value="GFD52618.1"/>
    <property type="molecule type" value="Genomic_DNA"/>
</dbReference>
<feature type="region of interest" description="Disordered" evidence="1">
    <location>
        <begin position="45"/>
        <end position="71"/>
    </location>
</feature>
<reference evidence="2" key="1">
    <citation type="journal article" date="2019" name="Sci. Rep.">
        <title>Draft genome of Tanacetum cinerariifolium, the natural source of mosquito coil.</title>
        <authorList>
            <person name="Yamashiro T."/>
            <person name="Shiraishi A."/>
            <person name="Satake H."/>
            <person name="Nakayama K."/>
        </authorList>
    </citation>
    <scope>NUCLEOTIDE SEQUENCE</scope>
</reference>
<comment type="caution">
    <text evidence="2">The sequence shown here is derived from an EMBL/GenBank/DDBJ whole genome shotgun (WGS) entry which is preliminary data.</text>
</comment>
<organism evidence="2">
    <name type="scientific">Tanacetum cinerariifolium</name>
    <name type="common">Dalmatian daisy</name>
    <name type="synonym">Chrysanthemum cinerariifolium</name>
    <dbReference type="NCBI Taxonomy" id="118510"/>
    <lineage>
        <taxon>Eukaryota</taxon>
        <taxon>Viridiplantae</taxon>
        <taxon>Streptophyta</taxon>
        <taxon>Embryophyta</taxon>
        <taxon>Tracheophyta</taxon>
        <taxon>Spermatophyta</taxon>
        <taxon>Magnoliopsida</taxon>
        <taxon>eudicotyledons</taxon>
        <taxon>Gunneridae</taxon>
        <taxon>Pentapetalae</taxon>
        <taxon>asterids</taxon>
        <taxon>campanulids</taxon>
        <taxon>Asterales</taxon>
        <taxon>Asteraceae</taxon>
        <taxon>Asteroideae</taxon>
        <taxon>Anthemideae</taxon>
        <taxon>Anthemidinae</taxon>
        <taxon>Tanacetum</taxon>
    </lineage>
</organism>
<protein>
    <submittedName>
        <fullName evidence="2">Uncharacterized protein</fullName>
    </submittedName>
</protein>
<feature type="non-terminal residue" evidence="2">
    <location>
        <position position="1"/>
    </location>
</feature>
<feature type="compositionally biased region" description="Pro residues" evidence="1">
    <location>
        <begin position="54"/>
        <end position="64"/>
    </location>
</feature>
<gene>
    <name evidence="2" type="ORF">Tci_924587</name>
</gene>